<dbReference type="InterPro" id="IPR055768">
    <property type="entry name" value="DUF7344"/>
</dbReference>
<keyword evidence="1" id="KW-0472">Membrane</keyword>
<dbReference type="EMBL" id="BAABKX010000015">
    <property type="protein sequence ID" value="GAA5058191.1"/>
    <property type="molecule type" value="Genomic_DNA"/>
</dbReference>
<dbReference type="Proteomes" id="UP001501729">
    <property type="component" value="Unassembled WGS sequence"/>
</dbReference>
<dbReference type="Pfam" id="PF24035">
    <property type="entry name" value="DUF7344"/>
    <property type="match status" value="1"/>
</dbReference>
<comment type="caution">
    <text evidence="3">The sequence shown here is derived from an EMBL/GenBank/DDBJ whole genome shotgun (WGS) entry which is preliminary data.</text>
</comment>
<name>A0AAV3UM23_9EURY</name>
<evidence type="ECO:0000313" key="3">
    <source>
        <dbReference type="EMBL" id="GAA5058191.1"/>
    </source>
</evidence>
<keyword evidence="1" id="KW-1133">Transmembrane helix</keyword>
<protein>
    <recommendedName>
        <fullName evidence="2">DUF7344 domain-containing protein</fullName>
    </recommendedName>
</protein>
<gene>
    <name evidence="3" type="ORF">GCM10025751_40910</name>
</gene>
<dbReference type="AlphaFoldDB" id="A0AAV3UM23"/>
<organism evidence="3 4">
    <name type="scientific">Haladaptatus pallidirubidus</name>
    <dbReference type="NCBI Taxonomy" id="1008152"/>
    <lineage>
        <taxon>Archaea</taxon>
        <taxon>Methanobacteriati</taxon>
        <taxon>Methanobacteriota</taxon>
        <taxon>Stenosarchaea group</taxon>
        <taxon>Halobacteria</taxon>
        <taxon>Halobacteriales</taxon>
        <taxon>Haladaptataceae</taxon>
        <taxon>Haladaptatus</taxon>
    </lineage>
</organism>
<sequence length="187" mass="20962">MRVTGGMSSTDGTPQELSEDLIFDVLKNRRRRYTLHYLKQQGRPVELSELAEQVAAWENDTTVEGLSANERKSVYTSLYQTHLPKLADAGIVEYNQNRGVVELSANAAQLEGYLRPQDEFPWIRYYLGLAIVSAVLVLADFLGIPPFTAIPDEIWGVIIVAAFALSALVHYLRRRQLSTGDRPPSAR</sequence>
<proteinExistence type="predicted"/>
<feature type="transmembrane region" description="Helical" evidence="1">
    <location>
        <begin position="125"/>
        <end position="148"/>
    </location>
</feature>
<evidence type="ECO:0000259" key="2">
    <source>
        <dbReference type="Pfam" id="PF24035"/>
    </source>
</evidence>
<feature type="domain" description="DUF7344" evidence="2">
    <location>
        <begin position="23"/>
        <end position="102"/>
    </location>
</feature>
<evidence type="ECO:0000256" key="1">
    <source>
        <dbReference type="SAM" id="Phobius"/>
    </source>
</evidence>
<accession>A0AAV3UM23</accession>
<keyword evidence="4" id="KW-1185">Reference proteome</keyword>
<keyword evidence="1" id="KW-0812">Transmembrane</keyword>
<reference evidence="3 4" key="1">
    <citation type="journal article" date="2019" name="Int. J. Syst. Evol. Microbiol.">
        <title>The Global Catalogue of Microorganisms (GCM) 10K type strain sequencing project: providing services to taxonomists for standard genome sequencing and annotation.</title>
        <authorList>
            <consortium name="The Broad Institute Genomics Platform"/>
            <consortium name="The Broad Institute Genome Sequencing Center for Infectious Disease"/>
            <person name="Wu L."/>
            <person name="Ma J."/>
        </authorList>
    </citation>
    <scope>NUCLEOTIDE SEQUENCE [LARGE SCALE GENOMIC DNA]</scope>
    <source>
        <strain evidence="3 4">JCM 17504</strain>
    </source>
</reference>
<dbReference type="InterPro" id="IPR036388">
    <property type="entry name" value="WH-like_DNA-bd_sf"/>
</dbReference>
<dbReference type="Gene3D" id="1.10.10.10">
    <property type="entry name" value="Winged helix-like DNA-binding domain superfamily/Winged helix DNA-binding domain"/>
    <property type="match status" value="1"/>
</dbReference>
<evidence type="ECO:0000313" key="4">
    <source>
        <dbReference type="Proteomes" id="UP001501729"/>
    </source>
</evidence>
<feature type="transmembrane region" description="Helical" evidence="1">
    <location>
        <begin position="154"/>
        <end position="172"/>
    </location>
</feature>